<reference evidence="5" key="1">
    <citation type="journal article" date="2019" name="Int. J. Syst. Evol. Microbiol.">
        <title>The Global Catalogue of Microorganisms (GCM) 10K type strain sequencing project: providing services to taxonomists for standard genome sequencing and annotation.</title>
        <authorList>
            <consortium name="The Broad Institute Genomics Platform"/>
            <consortium name="The Broad Institute Genome Sequencing Center for Infectious Disease"/>
            <person name="Wu L."/>
            <person name="Ma J."/>
        </authorList>
    </citation>
    <scope>NUCLEOTIDE SEQUENCE [LARGE SCALE GENOMIC DNA]</scope>
    <source>
        <strain evidence="5">JCM 18326</strain>
    </source>
</reference>
<protein>
    <submittedName>
        <fullName evidence="4">Metallophosphatase</fullName>
    </submittedName>
</protein>
<dbReference type="EMBL" id="BAABJX010000003">
    <property type="protein sequence ID" value="GAA4820507.1"/>
    <property type="molecule type" value="Genomic_DNA"/>
</dbReference>
<dbReference type="Gene3D" id="3.60.21.10">
    <property type="match status" value="1"/>
</dbReference>
<organism evidence="4 5">
    <name type="scientific">Algivirga pacifica</name>
    <dbReference type="NCBI Taxonomy" id="1162670"/>
    <lineage>
        <taxon>Bacteria</taxon>
        <taxon>Pseudomonadati</taxon>
        <taxon>Bacteroidota</taxon>
        <taxon>Cytophagia</taxon>
        <taxon>Cytophagales</taxon>
        <taxon>Flammeovirgaceae</taxon>
        <taxon>Algivirga</taxon>
    </lineage>
</organism>
<dbReference type="InterPro" id="IPR006146">
    <property type="entry name" value="5'-Nucleotdase_CS"/>
</dbReference>
<dbReference type="PANTHER" id="PTHR11575">
    <property type="entry name" value="5'-NUCLEOTIDASE-RELATED"/>
    <property type="match status" value="1"/>
</dbReference>
<evidence type="ECO:0000313" key="5">
    <source>
        <dbReference type="Proteomes" id="UP001500298"/>
    </source>
</evidence>
<dbReference type="CDD" id="cd00845">
    <property type="entry name" value="MPP_UshA_N_like"/>
    <property type="match status" value="1"/>
</dbReference>
<dbReference type="InterPro" id="IPR004843">
    <property type="entry name" value="Calcineurin-like_PHP"/>
</dbReference>
<keyword evidence="2" id="KW-0378">Hydrolase</keyword>
<name>A0ABP9D198_9BACT</name>
<comment type="similarity">
    <text evidence="1 2">Belongs to the 5'-nucleotidase family.</text>
</comment>
<keyword evidence="5" id="KW-1185">Reference proteome</keyword>
<dbReference type="InterPro" id="IPR029052">
    <property type="entry name" value="Metallo-depent_PP-like"/>
</dbReference>
<gene>
    <name evidence="4" type="ORF">GCM10023331_01070</name>
</gene>
<dbReference type="RefSeq" id="WP_345368457.1">
    <property type="nucleotide sequence ID" value="NZ_BAABJX010000003.1"/>
</dbReference>
<sequence>MKRYSRRNFVQLLGKGAAASLLLPTTVLGKEQDLIKLTILHTNDTHSQIEPFPLSHKRFGGKGGVLQRKVLIDQVRSMEKNVLLLDAGDIFQGTPYFNMYKGEVEFRAMSEMKYDAATIGNHDFDNTIEGLDSVLPHASFEFLSANYDFSNTVLDGKVKPYQVYEREGVRIGVFGVGIELDSLVPKACYKETVYEDPIAVAQTYSRKLKEEELCDVVICLSHLGYQYRGDKVSDIQLAEKTKNIDLIIGGHTHTFLEEPSKVMNSEGKEVLITQVGFAGINLGRVDFYFDRKKKRRLAFQSDKDWSSTVVV</sequence>
<dbReference type="PROSITE" id="PS00785">
    <property type="entry name" value="5_NUCLEOTIDASE_1"/>
    <property type="match status" value="1"/>
</dbReference>
<dbReference type="SUPFAM" id="SSF56300">
    <property type="entry name" value="Metallo-dependent phosphatases"/>
    <property type="match status" value="1"/>
</dbReference>
<dbReference type="Proteomes" id="UP001500298">
    <property type="component" value="Unassembled WGS sequence"/>
</dbReference>
<evidence type="ECO:0000256" key="1">
    <source>
        <dbReference type="ARBA" id="ARBA00006654"/>
    </source>
</evidence>
<dbReference type="PANTHER" id="PTHR11575:SF24">
    <property type="entry name" value="5'-NUCLEOTIDASE"/>
    <property type="match status" value="1"/>
</dbReference>
<feature type="domain" description="Calcineurin-like phosphoesterase" evidence="3">
    <location>
        <begin position="37"/>
        <end position="254"/>
    </location>
</feature>
<dbReference type="Pfam" id="PF00149">
    <property type="entry name" value="Metallophos"/>
    <property type="match status" value="1"/>
</dbReference>
<dbReference type="PRINTS" id="PR01607">
    <property type="entry name" value="APYRASEFAMLY"/>
</dbReference>
<evidence type="ECO:0000256" key="2">
    <source>
        <dbReference type="RuleBase" id="RU362119"/>
    </source>
</evidence>
<proteinExistence type="inferred from homology"/>
<evidence type="ECO:0000259" key="3">
    <source>
        <dbReference type="Pfam" id="PF00149"/>
    </source>
</evidence>
<comment type="caution">
    <text evidence="4">The sequence shown here is derived from an EMBL/GenBank/DDBJ whole genome shotgun (WGS) entry which is preliminary data.</text>
</comment>
<evidence type="ECO:0000313" key="4">
    <source>
        <dbReference type="EMBL" id="GAA4820507.1"/>
    </source>
</evidence>
<accession>A0ABP9D198</accession>
<dbReference type="InterPro" id="IPR006179">
    <property type="entry name" value="5_nucleotidase/apyrase"/>
</dbReference>
<keyword evidence="2" id="KW-0547">Nucleotide-binding</keyword>